<organism evidence="1 2">
    <name type="scientific">Stephania cephalantha</name>
    <dbReference type="NCBI Taxonomy" id="152367"/>
    <lineage>
        <taxon>Eukaryota</taxon>
        <taxon>Viridiplantae</taxon>
        <taxon>Streptophyta</taxon>
        <taxon>Embryophyta</taxon>
        <taxon>Tracheophyta</taxon>
        <taxon>Spermatophyta</taxon>
        <taxon>Magnoliopsida</taxon>
        <taxon>Ranunculales</taxon>
        <taxon>Menispermaceae</taxon>
        <taxon>Menispermoideae</taxon>
        <taxon>Cissampelideae</taxon>
        <taxon>Stephania</taxon>
    </lineage>
</organism>
<accession>A0AAP0JI07</accession>
<protein>
    <submittedName>
        <fullName evidence="1">Uncharacterized protein</fullName>
    </submittedName>
</protein>
<name>A0AAP0JI07_9MAGN</name>
<proteinExistence type="predicted"/>
<gene>
    <name evidence="1" type="ORF">Scep_013001</name>
</gene>
<evidence type="ECO:0000313" key="1">
    <source>
        <dbReference type="EMBL" id="KAK9133473.1"/>
    </source>
</evidence>
<comment type="caution">
    <text evidence="1">The sequence shown here is derived from an EMBL/GenBank/DDBJ whole genome shotgun (WGS) entry which is preliminary data.</text>
</comment>
<sequence length="65" mass="7137">MVLNPPSEHLAGVVALLRYSSSIVVEHPVKSVAPFGIFARAVTQAPKQAERIRCDQWGFDPPHQS</sequence>
<keyword evidence="2" id="KW-1185">Reference proteome</keyword>
<dbReference type="AlphaFoldDB" id="A0AAP0JI07"/>
<reference evidence="1 2" key="1">
    <citation type="submission" date="2024-01" db="EMBL/GenBank/DDBJ databases">
        <title>Genome assemblies of Stephania.</title>
        <authorList>
            <person name="Yang L."/>
        </authorList>
    </citation>
    <scope>NUCLEOTIDE SEQUENCE [LARGE SCALE GENOMIC DNA]</scope>
    <source>
        <strain evidence="1">JXDWG</strain>
        <tissue evidence="1">Leaf</tissue>
    </source>
</reference>
<dbReference type="Proteomes" id="UP001419268">
    <property type="component" value="Unassembled WGS sequence"/>
</dbReference>
<dbReference type="EMBL" id="JBBNAG010000005">
    <property type="protein sequence ID" value="KAK9133473.1"/>
    <property type="molecule type" value="Genomic_DNA"/>
</dbReference>
<evidence type="ECO:0000313" key="2">
    <source>
        <dbReference type="Proteomes" id="UP001419268"/>
    </source>
</evidence>